<reference evidence="3" key="2">
    <citation type="submission" date="2015-01" db="EMBL/GenBank/DDBJ databases">
        <title>Evolutionary Origins and Diversification of the Mycorrhizal Mutualists.</title>
        <authorList>
            <consortium name="DOE Joint Genome Institute"/>
            <consortium name="Mycorrhizal Genomics Consortium"/>
            <person name="Kohler A."/>
            <person name="Kuo A."/>
            <person name="Nagy L.G."/>
            <person name="Floudas D."/>
            <person name="Copeland A."/>
            <person name="Barry K.W."/>
            <person name="Cichocki N."/>
            <person name="Veneault-Fourrey C."/>
            <person name="LaButti K."/>
            <person name="Lindquist E.A."/>
            <person name="Lipzen A."/>
            <person name="Lundell T."/>
            <person name="Morin E."/>
            <person name="Murat C."/>
            <person name="Riley R."/>
            <person name="Ohm R."/>
            <person name="Sun H."/>
            <person name="Tunlid A."/>
            <person name="Henrissat B."/>
            <person name="Grigoriev I.V."/>
            <person name="Hibbett D.S."/>
            <person name="Martin F."/>
        </authorList>
    </citation>
    <scope>NUCLEOTIDE SEQUENCE [LARGE SCALE GENOMIC DNA]</scope>
    <source>
        <strain evidence="3">441</strain>
    </source>
</reference>
<evidence type="ECO:0008006" key="4">
    <source>
        <dbReference type="Google" id="ProtNLM"/>
    </source>
</evidence>
<feature type="compositionally biased region" description="Polar residues" evidence="1">
    <location>
        <begin position="110"/>
        <end position="127"/>
    </location>
</feature>
<proteinExistence type="predicted"/>
<protein>
    <recommendedName>
        <fullName evidence="4">Histone deacetylase complex subunit SAP30 Sin3 binding domain-containing protein</fullName>
    </recommendedName>
</protein>
<dbReference type="AlphaFoldDB" id="A0A0C9ZF94"/>
<dbReference type="EMBL" id="KN833800">
    <property type="protein sequence ID" value="KIK18648.1"/>
    <property type="molecule type" value="Genomic_DNA"/>
</dbReference>
<dbReference type="Gene3D" id="6.10.160.20">
    <property type="match status" value="1"/>
</dbReference>
<evidence type="ECO:0000313" key="3">
    <source>
        <dbReference type="Proteomes" id="UP000054018"/>
    </source>
</evidence>
<dbReference type="HOGENOM" id="CLU_080479_0_0_1"/>
<accession>A0A0C9ZF94</accession>
<evidence type="ECO:0000313" key="2">
    <source>
        <dbReference type="EMBL" id="KIK18648.1"/>
    </source>
</evidence>
<dbReference type="Proteomes" id="UP000054018">
    <property type="component" value="Unassembled WGS sequence"/>
</dbReference>
<dbReference type="STRING" id="765257.A0A0C9ZF94"/>
<evidence type="ECO:0000256" key="1">
    <source>
        <dbReference type="SAM" id="MobiDB-lite"/>
    </source>
</evidence>
<dbReference type="OrthoDB" id="3361956at2759"/>
<reference evidence="2 3" key="1">
    <citation type="submission" date="2014-04" db="EMBL/GenBank/DDBJ databases">
        <authorList>
            <consortium name="DOE Joint Genome Institute"/>
            <person name="Kuo A."/>
            <person name="Kohler A."/>
            <person name="Costa M.D."/>
            <person name="Nagy L.G."/>
            <person name="Floudas D."/>
            <person name="Copeland A."/>
            <person name="Barry K.W."/>
            <person name="Cichocki N."/>
            <person name="Veneault-Fourrey C."/>
            <person name="LaButti K."/>
            <person name="Lindquist E.A."/>
            <person name="Lipzen A."/>
            <person name="Lundell T."/>
            <person name="Morin E."/>
            <person name="Murat C."/>
            <person name="Sun H."/>
            <person name="Tunlid A."/>
            <person name="Henrissat B."/>
            <person name="Grigoriev I.V."/>
            <person name="Hibbett D.S."/>
            <person name="Martin F."/>
            <person name="Nordberg H.P."/>
            <person name="Cantor M.N."/>
            <person name="Hua S.X."/>
        </authorList>
    </citation>
    <scope>NUCLEOTIDE SEQUENCE [LARGE SCALE GENOMIC DNA]</scope>
    <source>
        <strain evidence="2 3">441</strain>
    </source>
</reference>
<dbReference type="InterPro" id="IPR038291">
    <property type="entry name" value="SAP30_C_sf"/>
</dbReference>
<gene>
    <name evidence="2" type="ORF">PISMIDRAFT_64194</name>
</gene>
<feature type="region of interest" description="Disordered" evidence="1">
    <location>
        <begin position="109"/>
        <end position="149"/>
    </location>
</feature>
<organism evidence="2 3">
    <name type="scientific">Pisolithus microcarpus 441</name>
    <dbReference type="NCBI Taxonomy" id="765257"/>
    <lineage>
        <taxon>Eukaryota</taxon>
        <taxon>Fungi</taxon>
        <taxon>Dikarya</taxon>
        <taxon>Basidiomycota</taxon>
        <taxon>Agaricomycotina</taxon>
        <taxon>Agaricomycetes</taxon>
        <taxon>Agaricomycetidae</taxon>
        <taxon>Boletales</taxon>
        <taxon>Sclerodermatineae</taxon>
        <taxon>Pisolithaceae</taxon>
        <taxon>Pisolithus</taxon>
    </lineage>
</organism>
<sequence>SGSRSRTQTRRKPNDDAAYTGPSSTGAKRHATDRAEGEPRVKRKRVEPGSRKAEKVDADEEDEKSNVDFNKLPTSTLHRYLSHFNLAPLIYPSQLTSTPLPAPSILLAPTRQSSRGLSPLAISTTPANRPRRDPKDQSRRRSSRLLEESEPRVPILADVADVHTVLATLVDKHFQDYVANEIDTLASFMVKTKKCENN</sequence>
<feature type="non-terminal residue" evidence="2">
    <location>
        <position position="198"/>
    </location>
</feature>
<feature type="compositionally biased region" description="Basic and acidic residues" evidence="1">
    <location>
        <begin position="30"/>
        <end position="56"/>
    </location>
</feature>
<feature type="non-terminal residue" evidence="2">
    <location>
        <position position="1"/>
    </location>
</feature>
<feature type="compositionally biased region" description="Basic and acidic residues" evidence="1">
    <location>
        <begin position="130"/>
        <end position="149"/>
    </location>
</feature>
<name>A0A0C9ZF94_9AGAM</name>
<feature type="region of interest" description="Disordered" evidence="1">
    <location>
        <begin position="1"/>
        <end position="68"/>
    </location>
</feature>
<keyword evidence="3" id="KW-1185">Reference proteome</keyword>